<dbReference type="PANTHER" id="PTHR36179">
    <property type="entry name" value="LUD_DOM DOMAIN-CONTAINING PROTEIN"/>
    <property type="match status" value="1"/>
</dbReference>
<keyword evidence="3" id="KW-1185">Reference proteome</keyword>
<gene>
    <name evidence="2" type="ORF">M427DRAFT_56469</name>
</gene>
<dbReference type="Proteomes" id="UP000070544">
    <property type="component" value="Unassembled WGS sequence"/>
</dbReference>
<dbReference type="OrthoDB" id="15060at2759"/>
<organism evidence="2 3">
    <name type="scientific">Gonapodya prolifera (strain JEL478)</name>
    <name type="common">Monoblepharis prolifera</name>
    <dbReference type="NCBI Taxonomy" id="1344416"/>
    <lineage>
        <taxon>Eukaryota</taxon>
        <taxon>Fungi</taxon>
        <taxon>Fungi incertae sedis</taxon>
        <taxon>Chytridiomycota</taxon>
        <taxon>Chytridiomycota incertae sedis</taxon>
        <taxon>Monoblepharidomycetes</taxon>
        <taxon>Monoblepharidales</taxon>
        <taxon>Gonapodyaceae</taxon>
        <taxon>Gonapodya</taxon>
    </lineage>
</organism>
<dbReference type="EMBL" id="KQ965759">
    <property type="protein sequence ID" value="KXS15907.1"/>
    <property type="molecule type" value="Genomic_DNA"/>
</dbReference>
<protein>
    <submittedName>
        <fullName evidence="2">DUF1121-domain-containing protein</fullName>
    </submittedName>
</protein>
<dbReference type="InterPro" id="IPR003741">
    <property type="entry name" value="LUD_dom"/>
</dbReference>
<dbReference type="AlphaFoldDB" id="A0A139AGJ6"/>
<evidence type="ECO:0000313" key="2">
    <source>
        <dbReference type="EMBL" id="KXS15907.1"/>
    </source>
</evidence>
<feature type="domain" description="LUD" evidence="1">
    <location>
        <begin position="38"/>
        <end position="224"/>
    </location>
</feature>
<name>A0A139AGJ6_GONPJ</name>
<evidence type="ECO:0000313" key="3">
    <source>
        <dbReference type="Proteomes" id="UP000070544"/>
    </source>
</evidence>
<evidence type="ECO:0000259" key="1">
    <source>
        <dbReference type="Pfam" id="PF02589"/>
    </source>
</evidence>
<proteinExistence type="predicted"/>
<dbReference type="PANTHER" id="PTHR36179:SF2">
    <property type="entry name" value="LUD DOMAIN-CONTAINING PROTEIN"/>
    <property type="match status" value="1"/>
</dbReference>
<accession>A0A139AGJ6</accession>
<sequence>MSIPFTGAELAKAHAGNALIKDIDIAKYSPAASDALFQKAVDGLTKAGFVVYPVATKAEALEKLKSIAPAGASVSNGYSSSAVDVGFIDFLKSTDKYKNYHALLLAEQDQAKQAKLRQEGYAADYFFSSPNAIGSDGVFVIADLTGTKTAGTGPSGNLVLLAGSNKIVEGGKDAALKRLYDYVVPLESLRSHLVFGVEKSAANNVVVVSGANPWGPKRIHIVLVKESLGF</sequence>
<dbReference type="Pfam" id="PF02589">
    <property type="entry name" value="LUD_dom"/>
    <property type="match status" value="1"/>
</dbReference>
<reference evidence="2 3" key="1">
    <citation type="journal article" date="2015" name="Genome Biol. Evol.">
        <title>Phylogenomic analyses indicate that early fungi evolved digesting cell walls of algal ancestors of land plants.</title>
        <authorList>
            <person name="Chang Y."/>
            <person name="Wang S."/>
            <person name="Sekimoto S."/>
            <person name="Aerts A.L."/>
            <person name="Choi C."/>
            <person name="Clum A."/>
            <person name="LaButti K.M."/>
            <person name="Lindquist E.A."/>
            <person name="Yee Ngan C."/>
            <person name="Ohm R.A."/>
            <person name="Salamov A.A."/>
            <person name="Grigoriev I.V."/>
            <person name="Spatafora J.W."/>
            <person name="Berbee M.L."/>
        </authorList>
    </citation>
    <scope>NUCLEOTIDE SEQUENCE [LARGE SCALE GENOMIC DNA]</scope>
    <source>
        <strain evidence="2 3">JEL478</strain>
    </source>
</reference>